<dbReference type="EMBL" id="JAHKSW010000029">
    <property type="protein sequence ID" value="KAG7313821.1"/>
    <property type="molecule type" value="Genomic_DNA"/>
</dbReference>
<feature type="domain" description="HTH OST-type" evidence="8">
    <location>
        <begin position="3"/>
        <end position="76"/>
    </location>
</feature>
<accession>A0A9D3S791</accession>
<dbReference type="SUPFAM" id="SSF63748">
    <property type="entry name" value="Tudor/PWWP/MBT"/>
    <property type="match status" value="3"/>
</dbReference>
<dbReference type="GO" id="GO:0034587">
    <property type="term" value="P:piRNA processing"/>
    <property type="evidence" value="ECO:0007669"/>
    <property type="project" value="TreeGrafter"/>
</dbReference>
<dbReference type="InterPro" id="IPR025605">
    <property type="entry name" value="OST-HTH/LOTUS_dom"/>
</dbReference>
<evidence type="ECO:0000256" key="3">
    <source>
        <dbReference type="ARBA" id="ARBA00022737"/>
    </source>
</evidence>
<feature type="region of interest" description="Disordered" evidence="6">
    <location>
        <begin position="265"/>
        <end position="320"/>
    </location>
</feature>
<dbReference type="SMART" id="SM00333">
    <property type="entry name" value="TUDOR"/>
    <property type="match status" value="3"/>
</dbReference>
<reference evidence="9 10" key="1">
    <citation type="submission" date="2021-06" db="EMBL/GenBank/DDBJ databases">
        <title>Chromosome-level genome assembly of the red-tail catfish (Hemibagrus wyckioides).</title>
        <authorList>
            <person name="Shao F."/>
        </authorList>
    </citation>
    <scope>NUCLEOTIDE SEQUENCE [LARGE SCALE GENOMIC DNA]</scope>
    <source>
        <strain evidence="9">EC202008001</strain>
        <tissue evidence="9">Blood</tissue>
    </source>
</reference>
<keyword evidence="5" id="KW-0744">Spermatogenesis</keyword>
<dbReference type="Proteomes" id="UP000824219">
    <property type="component" value="Linkage Group LG29"/>
</dbReference>
<sequence>MSEVESVKKTLRAVLQSCKNGVALSRLQADYYKLTGQSIPLEQLGFRNLENFLRSIPDVVHLRRSSIGEIMCFAAVCKETAHIAQMVSQQKSSKKNSGNSQLQNCRMRMGSSSLFTHSVNLRSSLRQPGHVTLNSSWDQTSGLCFSIPRDQRQECSTKTGSTHQGTKPTGSVNQQTVVTRPAGKNQSTEGDVELFQSRVKQLLQKYSSGVWLSKLPQLYSAMFNQELPSYILPLLESWTHICSVEKPNSKVAGYLVYPIKDPFLKPHTPPHTPQKSFQIPSTIPQSPTSQTQKPPMPLTPESLGHSLSTPPSTPPAPLSQDVKDKVRELLNKYSHGLWAHALPRLFQEVFRCDFPRSLLDDLAPLADTCAIEYPMPQNRNKAILYTLPNVRVTSKPRPQPRSCIIAYCSNLEVPKLPLPKEEFPSVLVMEARNTNNVICRYVGKEYSQALEKMEEDMLEFYHSTGAGLSCTCPTVGQLVAVDLGEETVLRAQVHQITENDVKVYFVDHSSSAVVNREMLLQLTGQFLMLPFQATSCQLAGLELFSEDVVVLKTLESLACGRTLLAELVDLETPPLMVLYDTSDETDVNINAACLSALQDKTMQNPLQVNSSYSNVCVTNVGSDGSVFCQLPSRGLSKLQGLMDKIESYFLSQVSWELLVSEPFCGKVCLARHKGKWARVEVTNLHGSRVLDVEFVDLGFPASVELSELREIPAVFIRELLTIPKQAVKCGLAGVERNEDVWPPDVVLWLRETLINAPECTMKISCLDSAGQVQVYLFLGTEAHDPTSSINLQLPLSSTSVCPPIAALALLQSGDSSPSSASSFMPPALELPEEGQTLDVFVSVACHPGHFVLQPWKELYKLVVLMGEMILYYSRREATPINVQKNDIYAAKIDSNWHRVLVKGVLSNSLVSVYELDYGKHEVVHTSQLRPLINEFRQLPFQGIPAQLAGVRHGSWSEEAAIVFRIHVERRPLVALIHSVQQGTQPWERRLSVYLVDTSQDHSDVWIHNIMAEFTDKTNSDS</sequence>
<dbReference type="GO" id="GO:0007283">
    <property type="term" value="P:spermatogenesis"/>
    <property type="evidence" value="ECO:0007669"/>
    <property type="project" value="UniProtKB-KW"/>
</dbReference>
<keyword evidence="4" id="KW-0221">Differentiation</keyword>
<dbReference type="InterPro" id="IPR002999">
    <property type="entry name" value="Tudor"/>
</dbReference>
<dbReference type="Gene3D" id="2.40.50.90">
    <property type="match status" value="3"/>
</dbReference>
<feature type="domain" description="Tudor" evidence="7">
    <location>
        <begin position="661"/>
        <end position="718"/>
    </location>
</feature>
<evidence type="ECO:0008006" key="11">
    <source>
        <dbReference type="Google" id="ProtNLM"/>
    </source>
</evidence>
<evidence type="ECO:0000256" key="2">
    <source>
        <dbReference type="ARBA" id="ARBA00022490"/>
    </source>
</evidence>
<keyword evidence="10" id="KW-1185">Reference proteome</keyword>
<dbReference type="Pfam" id="PF12872">
    <property type="entry name" value="OST-HTH"/>
    <property type="match status" value="2"/>
</dbReference>
<evidence type="ECO:0000256" key="5">
    <source>
        <dbReference type="ARBA" id="ARBA00022871"/>
    </source>
</evidence>
<dbReference type="InterPro" id="IPR050621">
    <property type="entry name" value="Tudor_domain_containing"/>
</dbReference>
<dbReference type="InterPro" id="IPR041966">
    <property type="entry name" value="LOTUS-like"/>
</dbReference>
<dbReference type="Pfam" id="PF00567">
    <property type="entry name" value="TUDOR"/>
    <property type="match status" value="3"/>
</dbReference>
<evidence type="ECO:0000259" key="8">
    <source>
        <dbReference type="PROSITE" id="PS51644"/>
    </source>
</evidence>
<evidence type="ECO:0000256" key="4">
    <source>
        <dbReference type="ARBA" id="ARBA00022782"/>
    </source>
</evidence>
<gene>
    <name evidence="9" type="ORF">KOW79_022317</name>
</gene>
<dbReference type="PROSITE" id="PS50304">
    <property type="entry name" value="TUDOR"/>
    <property type="match status" value="1"/>
</dbReference>
<dbReference type="PANTHER" id="PTHR22948">
    <property type="entry name" value="TUDOR DOMAIN CONTAINING PROTEIN"/>
    <property type="match status" value="1"/>
</dbReference>
<keyword evidence="2" id="KW-0963">Cytoplasm</keyword>
<comment type="caution">
    <text evidence="9">The sequence shown here is derived from an EMBL/GenBank/DDBJ whole genome shotgun (WGS) entry which is preliminary data.</text>
</comment>
<evidence type="ECO:0000313" key="10">
    <source>
        <dbReference type="Proteomes" id="UP000824219"/>
    </source>
</evidence>
<dbReference type="GO" id="GO:0030719">
    <property type="term" value="P:P granule organization"/>
    <property type="evidence" value="ECO:0007669"/>
    <property type="project" value="TreeGrafter"/>
</dbReference>
<feature type="domain" description="HTH OST-type" evidence="8">
    <location>
        <begin position="191"/>
        <end position="260"/>
    </location>
</feature>
<evidence type="ECO:0000256" key="6">
    <source>
        <dbReference type="SAM" id="MobiDB-lite"/>
    </source>
</evidence>
<dbReference type="OrthoDB" id="10034606at2759"/>
<dbReference type="Gene3D" id="2.30.30.140">
    <property type="match status" value="3"/>
</dbReference>
<dbReference type="AlphaFoldDB" id="A0A9D3S791"/>
<comment type="subcellular location">
    <subcellularLocation>
        <location evidence="1">Cytoplasm</location>
    </subcellularLocation>
</comment>
<protein>
    <recommendedName>
        <fullName evidence="11">Tudor domain containing 7</fullName>
    </recommendedName>
</protein>
<evidence type="ECO:0000313" key="9">
    <source>
        <dbReference type="EMBL" id="KAG7313821.1"/>
    </source>
</evidence>
<feature type="compositionally biased region" description="Low complexity" evidence="6">
    <location>
        <begin position="278"/>
        <end position="292"/>
    </location>
</feature>
<dbReference type="PANTHER" id="PTHR22948:SF14">
    <property type="entry name" value="TUDOR DOMAIN-CONTAINING PROTEIN 7"/>
    <property type="match status" value="1"/>
</dbReference>
<keyword evidence="3" id="KW-0677">Repeat</keyword>
<organism evidence="9 10">
    <name type="scientific">Hemibagrus wyckioides</name>
    <dbReference type="NCBI Taxonomy" id="337641"/>
    <lineage>
        <taxon>Eukaryota</taxon>
        <taxon>Metazoa</taxon>
        <taxon>Chordata</taxon>
        <taxon>Craniata</taxon>
        <taxon>Vertebrata</taxon>
        <taxon>Euteleostomi</taxon>
        <taxon>Actinopterygii</taxon>
        <taxon>Neopterygii</taxon>
        <taxon>Teleostei</taxon>
        <taxon>Ostariophysi</taxon>
        <taxon>Siluriformes</taxon>
        <taxon>Bagridae</taxon>
        <taxon>Hemibagrus</taxon>
    </lineage>
</organism>
<dbReference type="Gene3D" id="3.30.420.610">
    <property type="entry name" value="LOTUS domain-like"/>
    <property type="match status" value="3"/>
</dbReference>
<name>A0A9D3S791_9TELE</name>
<proteinExistence type="predicted"/>
<evidence type="ECO:0000259" key="7">
    <source>
        <dbReference type="PROSITE" id="PS50304"/>
    </source>
</evidence>
<dbReference type="InterPro" id="IPR035437">
    <property type="entry name" value="SNase_OB-fold_sf"/>
</dbReference>
<dbReference type="GO" id="GO:0043186">
    <property type="term" value="C:P granule"/>
    <property type="evidence" value="ECO:0007669"/>
    <property type="project" value="TreeGrafter"/>
</dbReference>
<evidence type="ECO:0000256" key="1">
    <source>
        <dbReference type="ARBA" id="ARBA00004496"/>
    </source>
</evidence>
<dbReference type="PROSITE" id="PS51644">
    <property type="entry name" value="HTH_OST"/>
    <property type="match status" value="2"/>
</dbReference>